<evidence type="ECO:0000256" key="3">
    <source>
        <dbReference type="ARBA" id="ARBA00023163"/>
    </source>
</evidence>
<keyword evidence="1" id="KW-0805">Transcription regulation</keyword>
<dbReference type="SUPFAM" id="SSF51182">
    <property type="entry name" value="RmlC-like cupins"/>
    <property type="match status" value="1"/>
</dbReference>
<dbReference type="EMBL" id="JBHLTC010000001">
    <property type="protein sequence ID" value="MFC0622870.1"/>
    <property type="molecule type" value="Genomic_DNA"/>
</dbReference>
<dbReference type="Proteomes" id="UP001589890">
    <property type="component" value="Unassembled WGS sequence"/>
</dbReference>
<name>A0ABV6QE88_9ACTN</name>
<evidence type="ECO:0000313" key="5">
    <source>
        <dbReference type="EMBL" id="MFC0622870.1"/>
    </source>
</evidence>
<feature type="domain" description="HTH araC/xylS-type" evidence="4">
    <location>
        <begin position="179"/>
        <end position="277"/>
    </location>
</feature>
<evidence type="ECO:0000313" key="6">
    <source>
        <dbReference type="Proteomes" id="UP001589890"/>
    </source>
</evidence>
<dbReference type="PANTHER" id="PTHR46796:SF6">
    <property type="entry name" value="ARAC SUBFAMILY"/>
    <property type="match status" value="1"/>
</dbReference>
<protein>
    <submittedName>
        <fullName evidence="5">AraC family transcriptional regulator</fullName>
    </submittedName>
</protein>
<evidence type="ECO:0000256" key="2">
    <source>
        <dbReference type="ARBA" id="ARBA00023125"/>
    </source>
</evidence>
<dbReference type="PANTHER" id="PTHR46796">
    <property type="entry name" value="HTH-TYPE TRANSCRIPTIONAL ACTIVATOR RHAS-RELATED"/>
    <property type="match status" value="1"/>
</dbReference>
<organism evidence="5 6">
    <name type="scientific">Kribbella deserti</name>
    <dbReference type="NCBI Taxonomy" id="1926257"/>
    <lineage>
        <taxon>Bacteria</taxon>
        <taxon>Bacillati</taxon>
        <taxon>Actinomycetota</taxon>
        <taxon>Actinomycetes</taxon>
        <taxon>Propionibacteriales</taxon>
        <taxon>Kribbellaceae</taxon>
        <taxon>Kribbella</taxon>
    </lineage>
</organism>
<keyword evidence="6" id="KW-1185">Reference proteome</keyword>
<dbReference type="InterPro" id="IPR014710">
    <property type="entry name" value="RmlC-like_jellyroll"/>
</dbReference>
<reference evidence="5 6" key="1">
    <citation type="submission" date="2024-09" db="EMBL/GenBank/DDBJ databases">
        <authorList>
            <person name="Sun Q."/>
            <person name="Mori K."/>
        </authorList>
    </citation>
    <scope>NUCLEOTIDE SEQUENCE [LARGE SCALE GENOMIC DNA]</scope>
    <source>
        <strain evidence="5 6">CGMCC 1.15906</strain>
    </source>
</reference>
<dbReference type="InterPro" id="IPR009057">
    <property type="entry name" value="Homeodomain-like_sf"/>
</dbReference>
<dbReference type="Gene3D" id="1.10.10.60">
    <property type="entry name" value="Homeodomain-like"/>
    <property type="match status" value="2"/>
</dbReference>
<evidence type="ECO:0000259" key="4">
    <source>
        <dbReference type="PROSITE" id="PS01124"/>
    </source>
</evidence>
<dbReference type="InterPro" id="IPR018060">
    <property type="entry name" value="HTH_AraC"/>
</dbReference>
<evidence type="ECO:0000256" key="1">
    <source>
        <dbReference type="ARBA" id="ARBA00023015"/>
    </source>
</evidence>
<proteinExistence type="predicted"/>
<dbReference type="Pfam" id="PF02311">
    <property type="entry name" value="AraC_binding"/>
    <property type="match status" value="1"/>
</dbReference>
<gene>
    <name evidence="5" type="ORF">ACFFGN_02285</name>
</gene>
<comment type="caution">
    <text evidence="5">The sequence shown here is derived from an EMBL/GenBank/DDBJ whole genome shotgun (WGS) entry which is preliminary data.</text>
</comment>
<dbReference type="SMART" id="SM00342">
    <property type="entry name" value="HTH_ARAC"/>
    <property type="match status" value="1"/>
</dbReference>
<keyword evidence="2" id="KW-0238">DNA-binding</keyword>
<accession>A0ABV6QE88</accession>
<sequence length="284" mass="31049">MSQLLRFELSALGRPYHAARVRFGPRSRDSDLHGHADFHELMGVVAGSGEHLLDTGTEPLAAGDVVLVRPRDRHAFAGTGVEGLEFINVAFPSSAWHGFLDLTRANPGRSWDSARGPVTFRTQDGRAVLAVFERVLERFGRGPGVFDLLQFWIDLLPLVSPEEVPSPASLERPAPDWLAKACTAMRHEVNLRGGVPRLQELAAVSPAHLARTMRTSYGLTPTAFVMDLRLEHAGALLATTTETVSAIAVRCGFSSQSYFTRCFVAAHALSPSAFRRRAQRAFVP</sequence>
<dbReference type="Gene3D" id="2.60.120.10">
    <property type="entry name" value="Jelly Rolls"/>
    <property type="match status" value="1"/>
</dbReference>
<dbReference type="Pfam" id="PF12833">
    <property type="entry name" value="HTH_18"/>
    <property type="match status" value="1"/>
</dbReference>
<dbReference type="RefSeq" id="WP_380043548.1">
    <property type="nucleotide sequence ID" value="NZ_JBHLTC010000001.1"/>
</dbReference>
<dbReference type="SUPFAM" id="SSF46689">
    <property type="entry name" value="Homeodomain-like"/>
    <property type="match status" value="1"/>
</dbReference>
<dbReference type="InterPro" id="IPR003313">
    <property type="entry name" value="AraC-bd"/>
</dbReference>
<dbReference type="InterPro" id="IPR011051">
    <property type="entry name" value="RmlC_Cupin_sf"/>
</dbReference>
<dbReference type="PROSITE" id="PS01124">
    <property type="entry name" value="HTH_ARAC_FAMILY_2"/>
    <property type="match status" value="1"/>
</dbReference>
<dbReference type="InterPro" id="IPR050204">
    <property type="entry name" value="AraC_XylS_family_regulators"/>
</dbReference>
<keyword evidence="3" id="KW-0804">Transcription</keyword>